<feature type="transmembrane region" description="Helical" evidence="1">
    <location>
        <begin position="29"/>
        <end position="48"/>
    </location>
</feature>
<evidence type="ECO:0000259" key="2">
    <source>
        <dbReference type="Pfam" id="PF02470"/>
    </source>
</evidence>
<keyword evidence="4" id="KW-1185">Reference proteome</keyword>
<sequence>MRLISRRTYATLFGIFSMQKKETAIEVKVGALVLLATALLVAFVFLLGDFRLSSGHQIHVQFSTSGGLKTGADVALSGINVGSVSKMEFVRNDDPASGLPAVAVQASLDIDAQYADSIRENSKFYITTRGVLGEPYVEIITENFDGAALASGETIRGVDPPRMEILLGQASEVLETMTEILNDEDQDVGALVANATHFFGVVGDAVGENRDELDSAIEGLNTTTTEASKLLSAINVAVGDGQQLRTIVNDAGATAASARRMTGRLSGQIDPVMADVTQTAANAREISEVTRRLLVDNEGRIVAVLDDAETSVDNLRQVSDQAVTLVDGVAAGEGTLGALLVEREVYEDLKDLLRVIKQQPWKILWKE</sequence>
<name>A0A5C6XDM6_9DELT</name>
<gene>
    <name evidence="3" type="ORF">FRC98_09390</name>
</gene>
<evidence type="ECO:0000313" key="3">
    <source>
        <dbReference type="EMBL" id="TXD37881.1"/>
    </source>
</evidence>
<evidence type="ECO:0000256" key="1">
    <source>
        <dbReference type="SAM" id="Phobius"/>
    </source>
</evidence>
<evidence type="ECO:0000313" key="4">
    <source>
        <dbReference type="Proteomes" id="UP000321412"/>
    </source>
</evidence>
<feature type="domain" description="Mce/MlaD" evidence="2">
    <location>
        <begin position="55"/>
        <end position="140"/>
    </location>
</feature>
<dbReference type="Pfam" id="PF02470">
    <property type="entry name" value="MlaD"/>
    <property type="match status" value="1"/>
</dbReference>
<dbReference type="PANTHER" id="PTHR33371">
    <property type="entry name" value="INTERMEMBRANE PHOSPHOLIPID TRANSPORT SYSTEM BINDING PROTEIN MLAD-RELATED"/>
    <property type="match status" value="1"/>
</dbReference>
<dbReference type="Proteomes" id="UP000321412">
    <property type="component" value="Unassembled WGS sequence"/>
</dbReference>
<dbReference type="PANTHER" id="PTHR33371:SF4">
    <property type="entry name" value="INTERMEMBRANE PHOSPHOLIPID TRANSPORT SYSTEM BINDING PROTEIN MLAD"/>
    <property type="match status" value="1"/>
</dbReference>
<keyword evidence="1" id="KW-0812">Transmembrane</keyword>
<dbReference type="EMBL" id="VOSM01000003">
    <property type="protein sequence ID" value="TXD37881.1"/>
    <property type="molecule type" value="Genomic_DNA"/>
</dbReference>
<dbReference type="OrthoDB" id="5294672at2"/>
<dbReference type="InterPro" id="IPR052336">
    <property type="entry name" value="MlaD_Phospholipid_Transporter"/>
</dbReference>
<keyword evidence="1" id="KW-0472">Membrane</keyword>
<organism evidence="3 4">
    <name type="scientific">Lujinxingia vulgaris</name>
    <dbReference type="NCBI Taxonomy" id="2600176"/>
    <lineage>
        <taxon>Bacteria</taxon>
        <taxon>Deltaproteobacteria</taxon>
        <taxon>Bradymonadales</taxon>
        <taxon>Lujinxingiaceae</taxon>
        <taxon>Lujinxingia</taxon>
    </lineage>
</organism>
<protein>
    <submittedName>
        <fullName evidence="3">MCE family protein</fullName>
    </submittedName>
</protein>
<proteinExistence type="predicted"/>
<comment type="caution">
    <text evidence="3">The sequence shown here is derived from an EMBL/GenBank/DDBJ whole genome shotgun (WGS) entry which is preliminary data.</text>
</comment>
<dbReference type="InterPro" id="IPR003399">
    <property type="entry name" value="Mce/MlaD"/>
</dbReference>
<keyword evidence="1" id="KW-1133">Transmembrane helix</keyword>
<accession>A0A5C6XDM6</accession>
<dbReference type="AlphaFoldDB" id="A0A5C6XDM6"/>
<reference evidence="3 4" key="1">
    <citation type="submission" date="2019-08" db="EMBL/GenBank/DDBJ databases">
        <title>Bradymonadales sp. TMQ4.</title>
        <authorList>
            <person name="Liang Q."/>
        </authorList>
    </citation>
    <scope>NUCLEOTIDE SEQUENCE [LARGE SCALE GENOMIC DNA]</scope>
    <source>
        <strain evidence="3 4">TMQ4</strain>
    </source>
</reference>